<dbReference type="InterPro" id="IPR035940">
    <property type="entry name" value="CAP_sf"/>
</dbReference>
<name>A0A1M5P397_9GAMM</name>
<accession>A0A1M5P397</accession>
<dbReference type="InterPro" id="IPR014044">
    <property type="entry name" value="CAP_dom"/>
</dbReference>
<dbReference type="PANTHER" id="PTHR31157">
    <property type="entry name" value="SCP DOMAIN-CONTAINING PROTEIN"/>
    <property type="match status" value="1"/>
</dbReference>
<dbReference type="OrthoDB" id="7550377at2"/>
<dbReference type="Pfam" id="PF00188">
    <property type="entry name" value="CAP"/>
    <property type="match status" value="1"/>
</dbReference>
<evidence type="ECO:0000259" key="1">
    <source>
        <dbReference type="Pfam" id="PF00188"/>
    </source>
</evidence>
<gene>
    <name evidence="2" type="ORF">SAMN02745129_1275</name>
</gene>
<proteinExistence type="predicted"/>
<evidence type="ECO:0000313" key="3">
    <source>
        <dbReference type="Proteomes" id="UP000184268"/>
    </source>
</evidence>
<keyword evidence="3" id="KW-1185">Reference proteome</keyword>
<organism evidence="2 3">
    <name type="scientific">Ferrimonas marina</name>
    <dbReference type="NCBI Taxonomy" id="299255"/>
    <lineage>
        <taxon>Bacteria</taxon>
        <taxon>Pseudomonadati</taxon>
        <taxon>Pseudomonadota</taxon>
        <taxon>Gammaproteobacteria</taxon>
        <taxon>Alteromonadales</taxon>
        <taxon>Ferrimonadaceae</taxon>
        <taxon>Ferrimonas</taxon>
    </lineage>
</organism>
<dbReference type="Gene3D" id="3.40.33.10">
    <property type="entry name" value="CAP"/>
    <property type="match status" value="1"/>
</dbReference>
<dbReference type="CDD" id="cd05379">
    <property type="entry name" value="CAP_bacterial"/>
    <property type="match status" value="1"/>
</dbReference>
<reference evidence="2 3" key="1">
    <citation type="submission" date="2016-11" db="EMBL/GenBank/DDBJ databases">
        <authorList>
            <person name="Jaros S."/>
            <person name="Januszkiewicz K."/>
            <person name="Wedrychowicz H."/>
        </authorList>
    </citation>
    <scope>NUCLEOTIDE SEQUENCE [LARGE SCALE GENOMIC DNA]</scope>
    <source>
        <strain evidence="2 3">DSM 16917</strain>
    </source>
</reference>
<sequence length="239" mass="26294">MRVGFRVAWVIVLAGLQVSCSLFGSAAYRELDEIERAVFHQVNFARTDPQGYAEQVLIPMRPYYQGKLIVAPPWYQERPDRVQKVATTEGAAALEEAIAYMLSAQPIGPLTVVSGLNRAAELHQREQQASGQIGHLGQAGSTAAERIAMFGLTDALIGENLFYGNGEQWIGELIVMALLIDDGVPDRGHRRELMEPKYRLIGLAYGPHPVFGAMCVQSFAVEFTEHEKPRTVAGLVSAR</sequence>
<feature type="domain" description="SCP" evidence="1">
    <location>
        <begin position="103"/>
        <end position="216"/>
    </location>
</feature>
<dbReference type="STRING" id="299255.SAMN02745129_1275"/>
<dbReference type="AlphaFoldDB" id="A0A1M5P397"/>
<dbReference type="EMBL" id="FQXG01000001">
    <property type="protein sequence ID" value="SHG96296.1"/>
    <property type="molecule type" value="Genomic_DNA"/>
</dbReference>
<evidence type="ECO:0000313" key="2">
    <source>
        <dbReference type="EMBL" id="SHG96296.1"/>
    </source>
</evidence>
<protein>
    <submittedName>
        <fullName evidence="2">Uncharacterized conserved protein YkwD, contains CAP (CSP/antigen 5/PR1) domain</fullName>
    </submittedName>
</protein>
<dbReference type="RefSeq" id="WP_067658630.1">
    <property type="nucleotide sequence ID" value="NZ_FQXG01000001.1"/>
</dbReference>
<dbReference type="PANTHER" id="PTHR31157:SF1">
    <property type="entry name" value="SCP DOMAIN-CONTAINING PROTEIN"/>
    <property type="match status" value="1"/>
</dbReference>
<dbReference type="Proteomes" id="UP000184268">
    <property type="component" value="Unassembled WGS sequence"/>
</dbReference>